<proteinExistence type="predicted"/>
<dbReference type="PANTHER" id="PTHR48098">
    <property type="entry name" value="ENTEROCHELIN ESTERASE-RELATED"/>
    <property type="match status" value="1"/>
</dbReference>
<dbReference type="Pfam" id="PF00756">
    <property type="entry name" value="Esterase"/>
    <property type="match status" value="1"/>
</dbReference>
<dbReference type="InterPro" id="IPR050583">
    <property type="entry name" value="Mycobacterial_A85_antigen"/>
</dbReference>
<evidence type="ECO:0000313" key="2">
    <source>
        <dbReference type="Proteomes" id="UP001431693"/>
    </source>
</evidence>
<name>A0ABT6ZLH6_9ACTN</name>
<dbReference type="EMBL" id="JASJEX010000003">
    <property type="protein sequence ID" value="MDJ1129895.1"/>
    <property type="molecule type" value="Genomic_DNA"/>
</dbReference>
<dbReference type="PANTHER" id="PTHR48098:SF1">
    <property type="entry name" value="DIACYLGLYCEROL ACYLTRANSFERASE_MYCOLYLTRANSFERASE AG85A"/>
    <property type="match status" value="1"/>
</dbReference>
<dbReference type="Proteomes" id="UP001431693">
    <property type="component" value="Unassembled WGS sequence"/>
</dbReference>
<sequence length="261" mass="29056">MAVLTIEHKSPTMRRDMPLKVVLPFDREGVPPYPLVVLLHGLQGNCNTWLYNTRIERWACDRNLAVAMPQGDNGFWIEPGVAGGPQGDYGAYIVEVTQLMRDLFPVANDREHTFVGGFSMGGYGALRAALLWPELYSKALVFSAACHFFEEDEPGDMAGELRLFEPREEKRATDLNPRWLAERLGREAGRDLFPAFKMLVGADDSLARCNAAMAQCLAEQGASVQFEERRGIHSWNFVQGHLEEGLDWLAGGARANEGSLD</sequence>
<dbReference type="SUPFAM" id="SSF53474">
    <property type="entry name" value="alpha/beta-Hydrolases"/>
    <property type="match status" value="1"/>
</dbReference>
<dbReference type="GO" id="GO:0016787">
    <property type="term" value="F:hydrolase activity"/>
    <property type="evidence" value="ECO:0007669"/>
    <property type="project" value="UniProtKB-KW"/>
</dbReference>
<dbReference type="InterPro" id="IPR000801">
    <property type="entry name" value="Esterase-like"/>
</dbReference>
<keyword evidence="2" id="KW-1185">Reference proteome</keyword>
<dbReference type="RefSeq" id="WP_283713015.1">
    <property type="nucleotide sequence ID" value="NZ_JASJEW010000002.1"/>
</dbReference>
<comment type="caution">
    <text evidence="1">The sequence shown here is derived from an EMBL/GenBank/DDBJ whole genome shotgun (WGS) entry which is preliminary data.</text>
</comment>
<dbReference type="Gene3D" id="3.40.50.1820">
    <property type="entry name" value="alpha/beta hydrolase"/>
    <property type="match status" value="1"/>
</dbReference>
<organism evidence="1 2">
    <name type="scientific">Kribbibacterium absianum</name>
    <dbReference type="NCBI Taxonomy" id="3044210"/>
    <lineage>
        <taxon>Bacteria</taxon>
        <taxon>Bacillati</taxon>
        <taxon>Actinomycetota</taxon>
        <taxon>Coriobacteriia</taxon>
        <taxon>Coriobacteriales</taxon>
        <taxon>Kribbibacteriaceae</taxon>
        <taxon>Kribbibacterium</taxon>
    </lineage>
</organism>
<evidence type="ECO:0000313" key="1">
    <source>
        <dbReference type="EMBL" id="MDJ1129895.1"/>
    </source>
</evidence>
<dbReference type="InterPro" id="IPR029058">
    <property type="entry name" value="AB_hydrolase_fold"/>
</dbReference>
<protein>
    <submittedName>
        <fullName evidence="1">Alpha/beta hydrolase-fold protein</fullName>
    </submittedName>
</protein>
<accession>A0ABT6ZLH6</accession>
<keyword evidence="1" id="KW-0378">Hydrolase</keyword>
<reference evidence="1" key="1">
    <citation type="submission" date="2023-05" db="EMBL/GenBank/DDBJ databases">
        <title>[olsenella] sp. nov., isolated from a pig farm feces dump.</title>
        <authorList>
            <person name="Chang Y.-H."/>
        </authorList>
    </citation>
    <scope>NUCLEOTIDE SEQUENCE</scope>
    <source>
        <strain evidence="1">YH-ols2217</strain>
    </source>
</reference>
<gene>
    <name evidence="1" type="ORF">QJ043_07375</name>
</gene>